<dbReference type="Gene3D" id="3.10.10.10">
    <property type="entry name" value="HIV Type 1 Reverse Transcriptase, subunit A, domain 1"/>
    <property type="match status" value="1"/>
</dbReference>
<dbReference type="InterPro" id="IPR012337">
    <property type="entry name" value="RNaseH-like_sf"/>
</dbReference>
<dbReference type="GeneID" id="128200062"/>
<organism evidence="2 3">
    <name type="scientific">Galleria mellonella</name>
    <name type="common">Greater wax moth</name>
    <dbReference type="NCBI Taxonomy" id="7137"/>
    <lineage>
        <taxon>Eukaryota</taxon>
        <taxon>Metazoa</taxon>
        <taxon>Ecdysozoa</taxon>
        <taxon>Arthropoda</taxon>
        <taxon>Hexapoda</taxon>
        <taxon>Insecta</taxon>
        <taxon>Pterygota</taxon>
        <taxon>Neoptera</taxon>
        <taxon>Endopterygota</taxon>
        <taxon>Lepidoptera</taxon>
        <taxon>Glossata</taxon>
        <taxon>Ditrysia</taxon>
        <taxon>Pyraloidea</taxon>
        <taxon>Pyralidae</taxon>
        <taxon>Galleriinae</taxon>
        <taxon>Galleria</taxon>
    </lineage>
</organism>
<dbReference type="PANTHER" id="PTHR47331">
    <property type="entry name" value="PHD-TYPE DOMAIN-CONTAINING PROTEIN"/>
    <property type="match status" value="1"/>
</dbReference>
<dbReference type="InterPro" id="IPR043502">
    <property type="entry name" value="DNA/RNA_pol_sf"/>
</dbReference>
<evidence type="ECO:0000313" key="3">
    <source>
        <dbReference type="RefSeq" id="XP_052748070.1"/>
    </source>
</evidence>
<feature type="domain" description="Integrase catalytic" evidence="1">
    <location>
        <begin position="859"/>
        <end position="1048"/>
    </location>
</feature>
<dbReference type="InterPro" id="IPR040676">
    <property type="entry name" value="DUF5641"/>
</dbReference>
<dbReference type="SUPFAM" id="SSF56672">
    <property type="entry name" value="DNA/RNA polymerases"/>
    <property type="match status" value="1"/>
</dbReference>
<dbReference type="InterPro" id="IPR008042">
    <property type="entry name" value="Retrotrans_Pao"/>
</dbReference>
<dbReference type="InterPro" id="IPR001584">
    <property type="entry name" value="Integrase_cat-core"/>
</dbReference>
<sequence length="1186" mass="135721">MLLGADIFWNVLCSGTIPLGRNKPTLRETKLGWLVSGTIQTNSFKSNVNQQSYHTVHSHFTNTIDDECLQNHLTKFFELENVPTHAAITKEEQRCEQIFIQTTCRQSDGRFIVNIPLKSTPDALGDSYNQALSRFLSLERRFQRDTNFKALYTDFMREYIELGHMSENTNPQEDTQSYILPHHGVMRETSSTTKLRVVFNASAVTTSGVSFNDIQLVGPTVQDDLISILIRFRQHKYVVTADVEKMYRMINVNENQRILQQILWRFEPTDKLKQYKLNTVTYGTASAPYLATRCIKQLANECLEESVAVIINHDFYVDDLITGADSQTQLVNNCRSVKQQLGNSQFHLRKWNSNNPQIVNQIVGENGRDSLLNIIKNESSKTLGLLWNYKEDILMFSFNTMQHKEITKREILSIISQIFDPLGLINPCVLEAKIVLQQLWASKLSWDENVPDKLKSTWLKIMSNLSYLSDIKIPRHIICNDPEVIELHAFSDASVHAYSACIYLRSIAQNKIISVHLLTAKSRVSPIKPMTIPRLELCGAFLSARLTEKVKSSLRLQISSCTYWCDSTIVLSWLKITKNQLLKSFVNNRVSEILETSNTSEWRYIPTNLNPADIGSRGLNAKQLKNCKLWWSGPSFLLHQDKSTWPTQPTQIHEHDLPETKVQCHVNASLSQFSSFIERFSDFSKLQRASAYILRFIYNCRHPYTKRIGYLQIHELQNAHNMLCKIAQAESFKPEYNLLSKNKLLPYKNKFLYLNPFLHSDGLIRVGGRLSNSYYDYDTKHPIMMHASHYITQLIFRYYHKILIHGGPQLLTASTRHKYWTIGARNLSRKIVHNCVKCCRFSGKSIQPIMGNLPKQRLHADYPFINTAVDYAGPVMIVSRSGRGCKLIKSYMCIFVCLAIKAVHIELVTDLSKDAFISALNRFISRRGKPVNIFSDNGKCFIGASNELDKFLKYNSDDISSYFANTMINFKFSPAYSPHFNGLAESAVKAVKHHLKRVVSFAHLTYEEMNALLIQIEAILNSRPLTPISCDPSDLEALTPSHFLIGRALTLLPSPQTTVTDYAKICTLSRYMRIQVLKAHFWNRFYKEYISELQTRHKWKQTNGQLQIGEMVLIKDDRLPPSRWLLGRVTTLYPGSDGITRVADVRTATGTLRRAFNRLCPLPILIHPEVADQDLPQSSCADGGQP</sequence>
<dbReference type="PROSITE" id="PS50994">
    <property type="entry name" value="INTEGRASE"/>
    <property type="match status" value="1"/>
</dbReference>
<dbReference type="Pfam" id="PF18701">
    <property type="entry name" value="DUF5641"/>
    <property type="match status" value="1"/>
</dbReference>
<dbReference type="Pfam" id="PF05380">
    <property type="entry name" value="Peptidase_A17"/>
    <property type="match status" value="1"/>
</dbReference>
<dbReference type="PANTHER" id="PTHR47331:SF1">
    <property type="entry name" value="GAG-LIKE PROTEIN"/>
    <property type="match status" value="1"/>
</dbReference>
<evidence type="ECO:0000313" key="2">
    <source>
        <dbReference type="Proteomes" id="UP001652740"/>
    </source>
</evidence>
<reference evidence="3" key="1">
    <citation type="submission" date="2025-08" db="UniProtKB">
        <authorList>
            <consortium name="RefSeq"/>
        </authorList>
    </citation>
    <scope>IDENTIFICATION</scope>
    <source>
        <tissue evidence="3">Whole larvae</tissue>
    </source>
</reference>
<accession>A0ABM3M9G1</accession>
<dbReference type="Proteomes" id="UP001652740">
    <property type="component" value="Unplaced"/>
</dbReference>
<dbReference type="CDD" id="cd01644">
    <property type="entry name" value="RT_pepA17"/>
    <property type="match status" value="1"/>
</dbReference>
<dbReference type="Pfam" id="PF00078">
    <property type="entry name" value="RVT_1"/>
    <property type="match status" value="1"/>
</dbReference>
<dbReference type="RefSeq" id="XP_052748070.1">
    <property type="nucleotide sequence ID" value="XM_052892110.1"/>
</dbReference>
<protein>
    <submittedName>
        <fullName evidence="3">Uncharacterized protein LOC128200062 isoform X1</fullName>
    </submittedName>
</protein>
<dbReference type="InterPro" id="IPR000477">
    <property type="entry name" value="RT_dom"/>
</dbReference>
<dbReference type="SUPFAM" id="SSF53098">
    <property type="entry name" value="Ribonuclease H-like"/>
    <property type="match status" value="1"/>
</dbReference>
<dbReference type="InterPro" id="IPR043128">
    <property type="entry name" value="Rev_trsase/Diguanyl_cyclase"/>
</dbReference>
<dbReference type="Gene3D" id="3.30.420.10">
    <property type="entry name" value="Ribonuclease H-like superfamily/Ribonuclease H"/>
    <property type="match status" value="1"/>
</dbReference>
<proteinExistence type="predicted"/>
<keyword evidence="2" id="KW-1185">Reference proteome</keyword>
<evidence type="ECO:0000259" key="1">
    <source>
        <dbReference type="PROSITE" id="PS50994"/>
    </source>
</evidence>
<dbReference type="InterPro" id="IPR036397">
    <property type="entry name" value="RNaseH_sf"/>
</dbReference>
<gene>
    <name evidence="3" type="primary">LOC128200062</name>
</gene>
<name>A0ABM3M9G1_GALME</name>
<dbReference type="Gene3D" id="3.30.70.270">
    <property type="match status" value="1"/>
</dbReference>